<gene>
    <name evidence="1" type="ORF">ACFYNQ_03510</name>
</gene>
<proteinExistence type="predicted"/>
<comment type="caution">
    <text evidence="1">The sequence shown here is derived from an EMBL/GenBank/DDBJ whole genome shotgun (WGS) entry which is preliminary data.</text>
</comment>
<evidence type="ECO:0000313" key="2">
    <source>
        <dbReference type="Proteomes" id="UP001601303"/>
    </source>
</evidence>
<accession>A0ABW6LVE9</accession>
<dbReference type="Proteomes" id="UP001601303">
    <property type="component" value="Unassembled WGS sequence"/>
</dbReference>
<dbReference type="RefSeq" id="WP_388102360.1">
    <property type="nucleotide sequence ID" value="NZ_JBIAHM010000001.1"/>
</dbReference>
<dbReference type="EMBL" id="JBIAHM010000001">
    <property type="protein sequence ID" value="MFE9597629.1"/>
    <property type="molecule type" value="Genomic_DNA"/>
</dbReference>
<name>A0ABW6LVE9_9ACTN</name>
<evidence type="ECO:0000313" key="1">
    <source>
        <dbReference type="EMBL" id="MFE9597629.1"/>
    </source>
</evidence>
<protein>
    <submittedName>
        <fullName evidence="1">Uncharacterized protein</fullName>
    </submittedName>
</protein>
<sequence>MMLPQVSSQVIVSCESASAQVVSVGSGQITLEWPWGVIDNSSNFRWDGKFSLPIDDSRSEWMPYLVEPAVSELRPGDICTVSIPPTRLYVGHYEEYNPPRNLGWSPAPTAGMYVVPPEKIDQEDAGCMLYLGGAEPIRVEAIE</sequence>
<organism evidence="1 2">
    <name type="scientific">Streptomyces hokutonensis</name>
    <dbReference type="NCBI Taxonomy" id="1306990"/>
    <lineage>
        <taxon>Bacteria</taxon>
        <taxon>Bacillati</taxon>
        <taxon>Actinomycetota</taxon>
        <taxon>Actinomycetes</taxon>
        <taxon>Kitasatosporales</taxon>
        <taxon>Streptomycetaceae</taxon>
        <taxon>Streptomyces</taxon>
    </lineage>
</organism>
<keyword evidence="2" id="KW-1185">Reference proteome</keyword>
<reference evidence="1 2" key="1">
    <citation type="submission" date="2024-10" db="EMBL/GenBank/DDBJ databases">
        <title>The Natural Products Discovery Center: Release of the First 8490 Sequenced Strains for Exploring Actinobacteria Biosynthetic Diversity.</title>
        <authorList>
            <person name="Kalkreuter E."/>
            <person name="Kautsar S.A."/>
            <person name="Yang D."/>
            <person name="Bader C.D."/>
            <person name="Teijaro C.N."/>
            <person name="Fluegel L."/>
            <person name="Davis C.M."/>
            <person name="Simpson J.R."/>
            <person name="Lauterbach L."/>
            <person name="Steele A.D."/>
            <person name="Gui C."/>
            <person name="Meng S."/>
            <person name="Li G."/>
            <person name="Viehrig K."/>
            <person name="Ye F."/>
            <person name="Su P."/>
            <person name="Kiefer A.F."/>
            <person name="Nichols A."/>
            <person name="Cepeda A.J."/>
            <person name="Yan W."/>
            <person name="Fan B."/>
            <person name="Jiang Y."/>
            <person name="Adhikari A."/>
            <person name="Zheng C.-J."/>
            <person name="Schuster L."/>
            <person name="Cowan T.M."/>
            <person name="Smanski M.J."/>
            <person name="Chevrette M.G."/>
            <person name="De Carvalho L.P.S."/>
            <person name="Shen B."/>
        </authorList>
    </citation>
    <scope>NUCLEOTIDE SEQUENCE [LARGE SCALE GENOMIC DNA]</scope>
    <source>
        <strain evidence="1 2">NPDC006488</strain>
    </source>
</reference>